<gene>
    <name evidence="6" type="ORF">SGLAU_04575</name>
</gene>
<keyword evidence="2" id="KW-0436">Ligase</keyword>
<dbReference type="SUPFAM" id="SSF56801">
    <property type="entry name" value="Acetyl-CoA synthetase-like"/>
    <property type="match status" value="1"/>
</dbReference>
<dbReference type="PANTHER" id="PTHR22754">
    <property type="entry name" value="DISCO-INTERACTING PROTEIN 2 DIP2 -RELATED"/>
    <property type="match status" value="1"/>
</dbReference>
<reference evidence="7" key="1">
    <citation type="journal article" date="2015" name="J. Biotechnol.">
        <title>Complete genome sequence of the actinobacterium Streptomyces glaucescens GLA.O (DSM 40922) consisting of a linear chromosome and one linear plasmid.</title>
        <authorList>
            <person name="Ortseifen V."/>
            <person name="Winkler A."/>
            <person name="Albersmeier A."/>
            <person name="Wendler S."/>
            <person name="Puhler A."/>
            <person name="Kalinowski J."/>
            <person name="Ruckert C."/>
        </authorList>
    </citation>
    <scope>NUCLEOTIDE SEQUENCE [LARGE SCALE GENOMIC DNA]</scope>
    <source>
        <strain evidence="7">DSM 40922 / GLA O</strain>
    </source>
</reference>
<evidence type="ECO:0000313" key="7">
    <source>
        <dbReference type="Proteomes" id="UP000029482"/>
    </source>
</evidence>
<evidence type="ECO:0000256" key="3">
    <source>
        <dbReference type="ARBA" id="ARBA00022832"/>
    </source>
</evidence>
<evidence type="ECO:0000256" key="2">
    <source>
        <dbReference type="ARBA" id="ARBA00022598"/>
    </source>
</evidence>
<dbReference type="PANTHER" id="PTHR22754:SF32">
    <property type="entry name" value="DISCO-INTERACTING PROTEIN 2"/>
    <property type="match status" value="1"/>
</dbReference>
<protein>
    <submittedName>
        <fullName evidence="6">Putative adenylation protein</fullName>
    </submittedName>
</protein>
<dbReference type="KEGG" id="sgu:SGLAU_04575"/>
<dbReference type="Gene3D" id="3.30.300.30">
    <property type="match status" value="1"/>
</dbReference>
<sequence>MVDLPHATDAAAVIREHALTTPERTAVILVDDVERTDGDTRWSYAQLDAEARKIGSWLRARYPVGTRVLLLYPTGFDFAAAYVGCLYAGVAAVPAPLPGRYRHEQARVTGIARNAAVSAALTDAENLPEVQAWVDGEGLTGTRVLATDSAGLADPGESWTPEELDQQSLAMLQYTSGSTGDPKGVTLTHGNLLHNVDSQRRAFAMGAGTRLGGWIPHYHDMGLLGQILPALLLGGTCVLMRSSAFLKRPHHWLQVIDKYGIHLSAAPNFAYELCCSRVSDEQLAGLDLSRWRVAVNGSEPIDTAVLDAFAKRFAPAGLRDDVLCPCYGMAESTVFVSGVAFRKAVVTTVDVDRLRENRFVPAESGADLVGCGVPSDCDLLIVDPGTGEPLQPGGIGEIWLRGPSIGTAYWGDTPATERAFVQGGYLRTGDLGTLFDGELYVTGRLAETVTVYGHHLYPQDIERRLREHHPELGSVGAAFTVPLARSGAEPEDVLVVTHEVTGRPAEDVLRRLADGIKETVDREFGIPVGGVALLRRGAVRRTTSGKIQRVAMRGLFLDGELSPMYADYGQPVTDALGAWRTSRSARDR</sequence>
<name>A0A089X538_STRGA</name>
<dbReference type="CDD" id="cd05931">
    <property type="entry name" value="FAAL"/>
    <property type="match status" value="1"/>
</dbReference>
<organism evidence="6 7">
    <name type="scientific">Streptomyces glaucescens</name>
    <dbReference type="NCBI Taxonomy" id="1907"/>
    <lineage>
        <taxon>Bacteria</taxon>
        <taxon>Bacillati</taxon>
        <taxon>Actinomycetota</taxon>
        <taxon>Actinomycetes</taxon>
        <taxon>Kitasatosporales</taxon>
        <taxon>Streptomycetaceae</taxon>
        <taxon>Streptomyces</taxon>
    </lineage>
</organism>
<dbReference type="InterPro" id="IPR042099">
    <property type="entry name" value="ANL_N_sf"/>
</dbReference>
<keyword evidence="4" id="KW-0443">Lipid metabolism</keyword>
<dbReference type="PROSITE" id="PS00455">
    <property type="entry name" value="AMP_BINDING"/>
    <property type="match status" value="1"/>
</dbReference>
<keyword evidence="3" id="KW-0276">Fatty acid metabolism</keyword>
<dbReference type="InterPro" id="IPR000873">
    <property type="entry name" value="AMP-dep_synth/lig_dom"/>
</dbReference>
<dbReference type="GO" id="GO:0006633">
    <property type="term" value="P:fatty acid biosynthetic process"/>
    <property type="evidence" value="ECO:0007669"/>
    <property type="project" value="TreeGrafter"/>
</dbReference>
<keyword evidence="7" id="KW-1185">Reference proteome</keyword>
<dbReference type="eggNOG" id="COG0318">
    <property type="taxonomic scope" value="Bacteria"/>
</dbReference>
<feature type="domain" description="AMP-dependent synthetase/ligase" evidence="5">
    <location>
        <begin position="15"/>
        <end position="410"/>
    </location>
</feature>
<dbReference type="EMBL" id="CP009438">
    <property type="protein sequence ID" value="AIR96941.1"/>
    <property type="molecule type" value="Genomic_DNA"/>
</dbReference>
<dbReference type="GO" id="GO:0005886">
    <property type="term" value="C:plasma membrane"/>
    <property type="evidence" value="ECO:0007669"/>
    <property type="project" value="TreeGrafter"/>
</dbReference>
<evidence type="ECO:0000256" key="4">
    <source>
        <dbReference type="ARBA" id="ARBA00023098"/>
    </source>
</evidence>
<dbReference type="AlphaFoldDB" id="A0A089X538"/>
<accession>A0A089X538</accession>
<dbReference type="Pfam" id="PF00501">
    <property type="entry name" value="AMP-binding"/>
    <property type="match status" value="1"/>
</dbReference>
<evidence type="ECO:0000313" key="6">
    <source>
        <dbReference type="EMBL" id="AIR96941.1"/>
    </source>
</evidence>
<comment type="similarity">
    <text evidence="1">Belongs to the ATP-dependent AMP-binding enzyme family.</text>
</comment>
<dbReference type="InterPro" id="IPR020845">
    <property type="entry name" value="AMP-binding_CS"/>
</dbReference>
<proteinExistence type="inferred from homology"/>
<dbReference type="HOGENOM" id="CLU_000022_23_7_11"/>
<dbReference type="GO" id="GO:0071766">
    <property type="term" value="P:Actinobacterium-type cell wall biogenesis"/>
    <property type="evidence" value="ECO:0007669"/>
    <property type="project" value="UniProtKB-ARBA"/>
</dbReference>
<dbReference type="Proteomes" id="UP000029482">
    <property type="component" value="Chromosome"/>
</dbReference>
<dbReference type="FunFam" id="3.40.50.12780:FF:000013">
    <property type="entry name" value="Long-chain-fatty-acid--AMP ligase FadD32"/>
    <property type="match status" value="1"/>
</dbReference>
<evidence type="ECO:0000256" key="1">
    <source>
        <dbReference type="ARBA" id="ARBA00006432"/>
    </source>
</evidence>
<dbReference type="InterPro" id="IPR040097">
    <property type="entry name" value="FAAL/FAAC"/>
</dbReference>
<dbReference type="Gene3D" id="3.40.50.12780">
    <property type="entry name" value="N-terminal domain of ligase-like"/>
    <property type="match status" value="1"/>
</dbReference>
<dbReference type="STRING" id="1907.SGLAU_04575"/>
<evidence type="ECO:0000259" key="5">
    <source>
        <dbReference type="Pfam" id="PF00501"/>
    </source>
</evidence>
<dbReference type="GO" id="GO:0070566">
    <property type="term" value="F:adenylyltransferase activity"/>
    <property type="evidence" value="ECO:0007669"/>
    <property type="project" value="TreeGrafter"/>
</dbReference>
<dbReference type="GO" id="GO:0016874">
    <property type="term" value="F:ligase activity"/>
    <property type="evidence" value="ECO:0007669"/>
    <property type="project" value="UniProtKB-KW"/>
</dbReference>
<dbReference type="InterPro" id="IPR045851">
    <property type="entry name" value="AMP-bd_C_sf"/>
</dbReference>
<dbReference type="OrthoDB" id="3671040at2"/>